<dbReference type="SMART" id="SM00862">
    <property type="entry name" value="Trans_reg_C"/>
    <property type="match status" value="1"/>
</dbReference>
<dbReference type="PANTHER" id="PTHR48111">
    <property type="entry name" value="REGULATOR OF RPOS"/>
    <property type="match status" value="1"/>
</dbReference>
<keyword evidence="4 10" id="KW-0597">Phosphoprotein</keyword>
<feature type="DNA-binding region" description="OmpR/PhoB-type" evidence="11">
    <location>
        <begin position="128"/>
        <end position="229"/>
    </location>
</feature>
<reference evidence="15" key="1">
    <citation type="submission" date="2016-10" db="EMBL/GenBank/DDBJ databases">
        <authorList>
            <person name="Varghese N."/>
            <person name="Submissions S."/>
        </authorList>
    </citation>
    <scope>NUCLEOTIDE SEQUENCE [LARGE SCALE GENOMIC DNA]</scope>
    <source>
        <strain evidence="15">DSM 26894</strain>
    </source>
</reference>
<keyword evidence="7 11" id="KW-0238">DNA-binding</keyword>
<evidence type="ECO:0000256" key="4">
    <source>
        <dbReference type="ARBA" id="ARBA00022553"/>
    </source>
</evidence>
<keyword evidence="8" id="KW-0010">Activator</keyword>
<evidence type="ECO:0000256" key="11">
    <source>
        <dbReference type="PROSITE-ProRule" id="PRU01091"/>
    </source>
</evidence>
<evidence type="ECO:0000256" key="9">
    <source>
        <dbReference type="ARBA" id="ARBA00023163"/>
    </source>
</evidence>
<dbReference type="InterPro" id="IPR001867">
    <property type="entry name" value="OmpR/PhoB-type_DNA-bd"/>
</dbReference>
<dbReference type="SMART" id="SM00448">
    <property type="entry name" value="REC"/>
    <property type="match status" value="1"/>
</dbReference>
<evidence type="ECO:0000313" key="14">
    <source>
        <dbReference type="EMBL" id="SFT12735.1"/>
    </source>
</evidence>
<dbReference type="PROSITE" id="PS50110">
    <property type="entry name" value="RESPONSE_REGULATORY"/>
    <property type="match status" value="1"/>
</dbReference>
<dbReference type="GO" id="GO:0000156">
    <property type="term" value="F:phosphorelay response regulator activity"/>
    <property type="evidence" value="ECO:0007669"/>
    <property type="project" value="TreeGrafter"/>
</dbReference>
<dbReference type="Gene3D" id="6.10.250.690">
    <property type="match status" value="1"/>
</dbReference>
<dbReference type="PANTHER" id="PTHR48111:SF55">
    <property type="entry name" value="AEROBIC RESPIRATION CONTROL PROTEIN ARCA"/>
    <property type="match status" value="1"/>
</dbReference>
<dbReference type="InterPro" id="IPR001789">
    <property type="entry name" value="Sig_transdc_resp-reg_receiver"/>
</dbReference>
<name>A0A1I6VGF8_9RHOB</name>
<evidence type="ECO:0000256" key="5">
    <source>
        <dbReference type="ARBA" id="ARBA00023012"/>
    </source>
</evidence>
<sequence length="249" mass="28195">MGTVTILVVDDDRSVRETLRSAFEAENWNVREACDRATVFDALDDHRVDLVTLDLSLDGEDGLAIAHSLRETSNIPILMISGKSSPEDRIRGLEFGADDYIVKPFHIREVVLRVRKTLELYRREIPDEVNILFDHAIYEAKRGVLTHLDGTPVNLTGFEQKLLALFVQHPGRILTRDEICQALHGRNWSPEDRTIDGHVARLRRKIEPTASGTDKLIRSVRGVGYVFAGPVRIAREHALHAQKRTGDRH</sequence>
<accession>A0A1I6VGF8</accession>
<feature type="modified residue" description="4-aspartylphosphate" evidence="10">
    <location>
        <position position="54"/>
    </location>
</feature>
<evidence type="ECO:0000256" key="7">
    <source>
        <dbReference type="ARBA" id="ARBA00023125"/>
    </source>
</evidence>
<feature type="domain" description="OmpR/PhoB-type" evidence="13">
    <location>
        <begin position="128"/>
        <end position="229"/>
    </location>
</feature>
<proteinExistence type="predicted"/>
<dbReference type="GO" id="GO:0005829">
    <property type="term" value="C:cytosol"/>
    <property type="evidence" value="ECO:0007669"/>
    <property type="project" value="TreeGrafter"/>
</dbReference>
<dbReference type="InterPro" id="IPR039420">
    <property type="entry name" value="WalR-like"/>
</dbReference>
<dbReference type="InterPro" id="IPR011006">
    <property type="entry name" value="CheY-like_superfamily"/>
</dbReference>
<dbReference type="Pfam" id="PF00486">
    <property type="entry name" value="Trans_reg_C"/>
    <property type="match status" value="1"/>
</dbReference>
<evidence type="ECO:0000256" key="2">
    <source>
        <dbReference type="ARBA" id="ARBA00022490"/>
    </source>
</evidence>
<dbReference type="Gene3D" id="1.10.10.10">
    <property type="entry name" value="Winged helix-like DNA-binding domain superfamily/Winged helix DNA-binding domain"/>
    <property type="match status" value="1"/>
</dbReference>
<dbReference type="RefSeq" id="WP_092428097.1">
    <property type="nucleotide sequence ID" value="NZ_FNCL01000011.1"/>
</dbReference>
<evidence type="ECO:0000313" key="15">
    <source>
        <dbReference type="Proteomes" id="UP000199392"/>
    </source>
</evidence>
<evidence type="ECO:0000259" key="12">
    <source>
        <dbReference type="PROSITE" id="PS50110"/>
    </source>
</evidence>
<keyword evidence="6" id="KW-0805">Transcription regulation</keyword>
<dbReference type="Pfam" id="PF00072">
    <property type="entry name" value="Response_reg"/>
    <property type="match status" value="1"/>
</dbReference>
<keyword evidence="5" id="KW-0902">Two-component regulatory system</keyword>
<organism evidence="14 15">
    <name type="scientific">Alloyangia pacifica</name>
    <dbReference type="NCBI Taxonomy" id="311180"/>
    <lineage>
        <taxon>Bacteria</taxon>
        <taxon>Pseudomonadati</taxon>
        <taxon>Pseudomonadota</taxon>
        <taxon>Alphaproteobacteria</taxon>
        <taxon>Rhodobacterales</taxon>
        <taxon>Roseobacteraceae</taxon>
        <taxon>Alloyangia</taxon>
    </lineage>
</organism>
<dbReference type="GO" id="GO:0032993">
    <property type="term" value="C:protein-DNA complex"/>
    <property type="evidence" value="ECO:0007669"/>
    <property type="project" value="TreeGrafter"/>
</dbReference>
<keyword evidence="9" id="KW-0804">Transcription</keyword>
<protein>
    <submittedName>
        <fullName evidence="14">DNA-binding response regulator, OmpR family, contains REC and winged-helix (WHTH) domain</fullName>
    </submittedName>
</protein>
<gene>
    <name evidence="14" type="ORF">SAMN04488050_11145</name>
</gene>
<evidence type="ECO:0000256" key="1">
    <source>
        <dbReference type="ARBA" id="ARBA00004496"/>
    </source>
</evidence>
<comment type="subcellular location">
    <subcellularLocation>
        <location evidence="1">Cytoplasm</location>
    </subcellularLocation>
</comment>
<dbReference type="STRING" id="311180.SAMN04488050_11145"/>
<dbReference type="GO" id="GO:0006355">
    <property type="term" value="P:regulation of DNA-templated transcription"/>
    <property type="evidence" value="ECO:0007669"/>
    <property type="project" value="InterPro"/>
</dbReference>
<keyword evidence="2" id="KW-0963">Cytoplasm</keyword>
<feature type="domain" description="Response regulatory" evidence="12">
    <location>
        <begin position="5"/>
        <end position="118"/>
    </location>
</feature>
<evidence type="ECO:0000256" key="10">
    <source>
        <dbReference type="PROSITE-ProRule" id="PRU00169"/>
    </source>
</evidence>
<dbReference type="EMBL" id="FOZW01000011">
    <property type="protein sequence ID" value="SFT12735.1"/>
    <property type="molecule type" value="Genomic_DNA"/>
</dbReference>
<dbReference type="OrthoDB" id="9802426at2"/>
<evidence type="ECO:0000256" key="6">
    <source>
        <dbReference type="ARBA" id="ARBA00023015"/>
    </source>
</evidence>
<dbReference type="GO" id="GO:0000976">
    <property type="term" value="F:transcription cis-regulatory region binding"/>
    <property type="evidence" value="ECO:0007669"/>
    <property type="project" value="TreeGrafter"/>
</dbReference>
<evidence type="ECO:0000256" key="8">
    <source>
        <dbReference type="ARBA" id="ARBA00023159"/>
    </source>
</evidence>
<evidence type="ECO:0000259" key="13">
    <source>
        <dbReference type="PROSITE" id="PS51755"/>
    </source>
</evidence>
<dbReference type="CDD" id="cd00383">
    <property type="entry name" value="trans_reg_C"/>
    <property type="match status" value="1"/>
</dbReference>
<dbReference type="Proteomes" id="UP000199392">
    <property type="component" value="Unassembled WGS sequence"/>
</dbReference>
<dbReference type="AlphaFoldDB" id="A0A1I6VGF8"/>
<keyword evidence="15" id="KW-1185">Reference proteome</keyword>
<dbReference type="Gene3D" id="3.40.50.2300">
    <property type="match status" value="1"/>
</dbReference>
<dbReference type="PROSITE" id="PS51755">
    <property type="entry name" value="OMPR_PHOB"/>
    <property type="match status" value="1"/>
</dbReference>
<keyword evidence="3" id="KW-0678">Repressor</keyword>
<dbReference type="InterPro" id="IPR036388">
    <property type="entry name" value="WH-like_DNA-bd_sf"/>
</dbReference>
<evidence type="ECO:0000256" key="3">
    <source>
        <dbReference type="ARBA" id="ARBA00022491"/>
    </source>
</evidence>
<dbReference type="SUPFAM" id="SSF52172">
    <property type="entry name" value="CheY-like"/>
    <property type="match status" value="1"/>
</dbReference>